<accession>A0ABT4YT30</accession>
<proteinExistence type="predicted"/>
<evidence type="ECO:0000256" key="1">
    <source>
        <dbReference type="SAM" id="MobiDB-lite"/>
    </source>
</evidence>
<gene>
    <name evidence="2" type="ORF">PGX00_14100</name>
</gene>
<keyword evidence="3" id="KW-1185">Reference proteome</keyword>
<evidence type="ECO:0000313" key="3">
    <source>
        <dbReference type="Proteomes" id="UP001210678"/>
    </source>
</evidence>
<organism evidence="2 3">
    <name type="scientific">Vibrio algarum</name>
    <dbReference type="NCBI Taxonomy" id="3020714"/>
    <lineage>
        <taxon>Bacteria</taxon>
        <taxon>Pseudomonadati</taxon>
        <taxon>Pseudomonadota</taxon>
        <taxon>Gammaproteobacteria</taxon>
        <taxon>Vibrionales</taxon>
        <taxon>Vibrionaceae</taxon>
        <taxon>Vibrio</taxon>
    </lineage>
</organism>
<comment type="caution">
    <text evidence="2">The sequence shown here is derived from an EMBL/GenBank/DDBJ whole genome shotgun (WGS) entry which is preliminary data.</text>
</comment>
<dbReference type="RefSeq" id="WP_272137500.1">
    <property type="nucleotide sequence ID" value="NZ_JAQLOI010000001.1"/>
</dbReference>
<dbReference type="Proteomes" id="UP001210678">
    <property type="component" value="Unassembled WGS sequence"/>
</dbReference>
<dbReference type="EMBL" id="JAQLOI010000001">
    <property type="protein sequence ID" value="MDB1124718.1"/>
    <property type="molecule type" value="Genomic_DNA"/>
</dbReference>
<sequence>MLKDVIDRVNQARKKAQQNSHFQQSAQQHAKAIESQETPTPIIKKENTNQKSSHWLMSINLILKLTRNIEPPHLSVHGLAIANPFFIPITMKLKIIKRT</sequence>
<reference evidence="2 3" key="1">
    <citation type="submission" date="2023-01" db="EMBL/GenBank/DDBJ databases">
        <title>Vibrio sp. KJ40-1 sp.nov, isolated from marine algae.</title>
        <authorList>
            <person name="Butt M."/>
            <person name="Kim J.M.J."/>
            <person name="Jeon C.O.C."/>
        </authorList>
    </citation>
    <scope>NUCLEOTIDE SEQUENCE [LARGE SCALE GENOMIC DNA]</scope>
    <source>
        <strain evidence="2 3">KJ40-1</strain>
    </source>
</reference>
<feature type="compositionally biased region" description="Low complexity" evidence="1">
    <location>
        <begin position="17"/>
        <end position="30"/>
    </location>
</feature>
<protein>
    <submittedName>
        <fullName evidence="2">Uncharacterized protein</fullName>
    </submittedName>
</protein>
<name>A0ABT4YT30_9VIBR</name>
<feature type="region of interest" description="Disordered" evidence="1">
    <location>
        <begin position="1"/>
        <end position="49"/>
    </location>
</feature>
<evidence type="ECO:0000313" key="2">
    <source>
        <dbReference type="EMBL" id="MDB1124718.1"/>
    </source>
</evidence>